<keyword evidence="2" id="KW-1185">Reference proteome</keyword>
<proteinExistence type="predicted"/>
<name>A0A4Y2VU15_ARAVE</name>
<gene>
    <name evidence="1" type="ORF">AVEN_41621_1</name>
</gene>
<evidence type="ECO:0000313" key="2">
    <source>
        <dbReference type="Proteomes" id="UP000499080"/>
    </source>
</evidence>
<dbReference type="Proteomes" id="UP000499080">
    <property type="component" value="Unassembled WGS sequence"/>
</dbReference>
<organism evidence="1 2">
    <name type="scientific">Araneus ventricosus</name>
    <name type="common">Orbweaver spider</name>
    <name type="synonym">Epeira ventricosa</name>
    <dbReference type="NCBI Taxonomy" id="182803"/>
    <lineage>
        <taxon>Eukaryota</taxon>
        <taxon>Metazoa</taxon>
        <taxon>Ecdysozoa</taxon>
        <taxon>Arthropoda</taxon>
        <taxon>Chelicerata</taxon>
        <taxon>Arachnida</taxon>
        <taxon>Araneae</taxon>
        <taxon>Araneomorphae</taxon>
        <taxon>Entelegynae</taxon>
        <taxon>Araneoidea</taxon>
        <taxon>Araneidae</taxon>
        <taxon>Araneus</taxon>
    </lineage>
</organism>
<sequence>MLGAKLYIPPVNHKELPLPFLSIQDRLNDPAATISRFGHYDRRNIAPLRAAHATTSQTEVRSVIGVEVIQPHTVMLPTREVKPR</sequence>
<protein>
    <submittedName>
        <fullName evidence="1">Uncharacterized protein</fullName>
    </submittedName>
</protein>
<accession>A0A4Y2VU15</accession>
<evidence type="ECO:0000313" key="1">
    <source>
        <dbReference type="EMBL" id="GBO27267.1"/>
    </source>
</evidence>
<dbReference type="AlphaFoldDB" id="A0A4Y2VU15"/>
<dbReference type="EMBL" id="BGPR01050246">
    <property type="protein sequence ID" value="GBO27267.1"/>
    <property type="molecule type" value="Genomic_DNA"/>
</dbReference>
<reference evidence="1 2" key="1">
    <citation type="journal article" date="2019" name="Sci. Rep.">
        <title>Orb-weaving spider Araneus ventricosus genome elucidates the spidroin gene catalogue.</title>
        <authorList>
            <person name="Kono N."/>
            <person name="Nakamura H."/>
            <person name="Ohtoshi R."/>
            <person name="Moran D.A.P."/>
            <person name="Shinohara A."/>
            <person name="Yoshida Y."/>
            <person name="Fujiwara M."/>
            <person name="Mori M."/>
            <person name="Tomita M."/>
            <person name="Arakawa K."/>
        </authorList>
    </citation>
    <scope>NUCLEOTIDE SEQUENCE [LARGE SCALE GENOMIC DNA]</scope>
</reference>
<comment type="caution">
    <text evidence="1">The sequence shown here is derived from an EMBL/GenBank/DDBJ whole genome shotgun (WGS) entry which is preliminary data.</text>
</comment>